<comment type="function">
    <text evidence="32">Surface protein gp120: Attaches the virus to the host lymphoid cell by binding to the primary receptor CD4. This interaction induces a structural rearrangement creating a high affinity binding site for a chemokine coreceptor like CXCR4 and/or CCR5. Acts as a ligand for CD209/DC-SIGN and CLEC4M/DC-SIGNR, which are respectively found on dendritic cells (DCs), and on endothelial cells of liver sinusoids and lymph node sinuses. These interactions allow capture of viral particles at mucosal surfaces by these cells and subsequent transmission to permissive cells. HIV subverts the migration properties of dendritic cells to gain access to CD4+ T-cells in lymph nodes. Virus transmission to permissive T-cells occurs either in trans (without DCs infection, through viral capture and transmission), or in cis (following DCs productive infection, through the usual CD4-gp120 interaction), thereby inducing a robust infection. In trans infection, bound virions remain infectious over days and it is proposed that they are not degraded, but protected in non-lysosomal acidic organelles within the DCs close to the cell membrane thus contributing to the viral infectious potential during DCs' migration from the periphery to the lymphoid tissues. On arrival at lymphoid tissues, intact virions recycle back to DCs' cell surface allowing virus transmission to CD4+ T-cells.</text>
</comment>
<evidence type="ECO:0000259" key="35">
    <source>
        <dbReference type="Pfam" id="PF00517"/>
    </source>
</evidence>
<keyword evidence="23 32" id="KW-1039">Host endosome</keyword>
<feature type="region of interest" description="CD4-binding loop" evidence="32">
    <location>
        <begin position="361"/>
        <end position="371"/>
    </location>
</feature>
<keyword evidence="10 32" id="KW-1165">Clathrin-mediated endocytosis of virus by host</keyword>
<comment type="domain">
    <text evidence="32">The CD4-binding region is targeted by the antibody b12.</text>
</comment>
<evidence type="ECO:0000256" key="19">
    <source>
        <dbReference type="ARBA" id="ARBA00022870"/>
    </source>
</evidence>
<dbReference type="GO" id="GO:0016020">
    <property type="term" value="C:membrane"/>
    <property type="evidence" value="ECO:0007669"/>
    <property type="project" value="UniProtKB-UniRule"/>
</dbReference>
<evidence type="ECO:0000256" key="23">
    <source>
        <dbReference type="ARBA" id="ARBA00023046"/>
    </source>
</evidence>
<comment type="domain">
    <text evidence="32">The membrane proximal external region (MPER) present in gp41 is a tryptophan-rich region recognized by the antibodies 2F5, Z13, and 4E10. MPER seems to play a role in fusion.</text>
</comment>
<keyword evidence="24 32" id="KW-0175">Coiled coil</keyword>
<dbReference type="CDD" id="cd09909">
    <property type="entry name" value="HIV-1-like_HR1-HR2"/>
    <property type="match status" value="1"/>
</dbReference>
<comment type="domain">
    <text evidence="32">Some of the most genetically diverse regions of the viral genome are present in Env. They are called variable regions 1 through 5 (V1 through V5). Coreceptor usage of gp120 is determined mainly by the primary structure of the third variable region (V3) in the outer domain of gp120. The sequence of V3 determines which coreceptor, CCR5 and/or CXCR4 (corresponding to R5/macrophage, X4/T cell and R5X4/T cell and macrophage tropism), is used to trigger the fusion potential of the Env complex, and hence which cells the virus can infect. Binding to CCR5 involves a region adjacent in addition to V3.</text>
</comment>
<keyword evidence="22 32" id="KW-1133">Transmembrane helix</keyword>
<feature type="transmembrane region" description="Helical" evidence="33">
    <location>
        <begin position="503"/>
        <end position="528"/>
    </location>
</feature>
<comment type="function">
    <text evidence="32">Envelope glycoprotein gp160: Oligomerizes in the host endoplasmic reticulum into predominantly trimers. In a second time, gp160 transits in the host Golgi, where glycosylation is completed. The precursor is then proteolytically cleaved in the trans-Golgi and thereby activated by cellular furin or furin-like proteases to produce gp120 and gp41.</text>
</comment>
<evidence type="ECO:0000256" key="16">
    <source>
        <dbReference type="ARBA" id="ARBA00022729"/>
    </source>
</evidence>
<keyword evidence="29 32" id="KW-0899">Viral immunoevasion</keyword>
<evidence type="ECO:0000256" key="25">
    <source>
        <dbReference type="ARBA" id="ARBA00023136"/>
    </source>
</evidence>
<dbReference type="GO" id="GO:0075512">
    <property type="term" value="P:clathrin-dependent endocytosis of virus by host cell"/>
    <property type="evidence" value="ECO:0007669"/>
    <property type="project" value="UniProtKB-UniRule"/>
</dbReference>
<dbReference type="GO" id="GO:0019082">
    <property type="term" value="P:viral protein processing"/>
    <property type="evidence" value="ECO:0007669"/>
    <property type="project" value="UniProtKB-UniRule"/>
</dbReference>
<name>H9TLP4_HV1</name>
<evidence type="ECO:0000256" key="18">
    <source>
        <dbReference type="ARBA" id="ARBA00022844"/>
    </source>
</evidence>
<dbReference type="GO" id="GO:1903908">
    <property type="term" value="P:positive regulation of plasma membrane raft polarization"/>
    <property type="evidence" value="ECO:0007669"/>
    <property type="project" value="UniProtKB-UniRule"/>
</dbReference>
<keyword evidence="11 32" id="KW-0945">Host-virus interaction</keyword>
<protein>
    <recommendedName>
        <fullName evidence="32">Envelope glycoprotein gp160</fullName>
    </recommendedName>
    <alternativeName>
        <fullName evidence="32">Env polyprotein</fullName>
    </alternativeName>
    <component>
        <recommendedName>
            <fullName evidence="32">Surface protein gp120</fullName>
            <shortName evidence="32">SU</shortName>
        </recommendedName>
        <alternativeName>
            <fullName evidence="32">Glycoprotein 120</fullName>
            <shortName evidence="32">gp120</shortName>
        </alternativeName>
    </component>
    <component>
        <recommendedName>
            <fullName evidence="32">Transmembrane protein gp41</fullName>
            <shortName evidence="32">TM</shortName>
        </recommendedName>
        <alternativeName>
            <fullName evidence="32">Glycoprotein 41</fullName>
            <shortName evidence="32">gp41</shortName>
        </alternativeName>
    </component>
</protein>
<comment type="subcellular location">
    <molecule>Transmembrane protein gp41</molecule>
    <subcellularLocation>
        <location evidence="32">Virion membrane</location>
        <topology evidence="32">Single-pass type I membrane protein</topology>
    </subcellularLocation>
    <subcellularLocation>
        <location evidence="32">Host cell membrane</location>
        <topology evidence="32">Single-pass type I membrane protein</topology>
    </subcellularLocation>
    <subcellularLocation>
        <location evidence="32">Host endosome membrane</location>
        <topology evidence="32">Single-pass type I membrane protein</topology>
    </subcellularLocation>
    <text evidence="32">It is probably concentrated at the site of budding and incorporated into the virions possibly by contacts between the cytoplasmic tail of Env and the N-terminus of Gag.</text>
</comment>
<organismHost>
    <name type="scientific">Homo sapiens</name>
    <name type="common">Human</name>
    <dbReference type="NCBI Taxonomy" id="9606"/>
</organismHost>
<keyword evidence="13 32" id="KW-0165">Cleavage on pair of basic residues</keyword>
<dbReference type="GO" id="GO:0055036">
    <property type="term" value="C:virion membrane"/>
    <property type="evidence" value="ECO:0007669"/>
    <property type="project" value="UniProtKB-SubCell"/>
</dbReference>
<dbReference type="Gene3D" id="1.20.5.490">
    <property type="entry name" value="Single helix bin"/>
    <property type="match status" value="1"/>
</dbReference>
<dbReference type="GO" id="GO:0019031">
    <property type="term" value="C:viral envelope"/>
    <property type="evidence" value="ECO:0007669"/>
    <property type="project" value="UniProtKB-KW"/>
</dbReference>
<dbReference type="GO" id="GO:0044175">
    <property type="term" value="C:host cell endosome membrane"/>
    <property type="evidence" value="ECO:0007669"/>
    <property type="project" value="UniProtKB-SubCell"/>
</dbReference>
<dbReference type="GO" id="GO:0020002">
    <property type="term" value="C:host cell plasma membrane"/>
    <property type="evidence" value="ECO:0007669"/>
    <property type="project" value="UniProtKB-SubCell"/>
</dbReference>
<dbReference type="GO" id="GO:0052031">
    <property type="term" value="P:symbiont-mediated perturbation of host defense response"/>
    <property type="evidence" value="ECO:0007669"/>
    <property type="project" value="UniProtKB-UniRule"/>
</dbReference>
<comment type="PTM">
    <text evidence="32">Specific enzymatic cleavages in vivo yield mature proteins. Envelope glycoproteins are synthesized as a inactive precursor that is heavily N-glycosylated and processed likely by host cell furin in the Golgi to yield the mature SU and TM proteins. The cleavage site between SU and TM requires the minimal sequence [KR]-X-[KR]-R. About 2 of the 9 disulfide bonds of gp41 are reduced by P4HB/PDI, following binding to CD4 receptor.</text>
</comment>
<feature type="domain" description="Human immunodeficiency virus 1 envelope glycoprotein Gp120" evidence="34">
    <location>
        <begin position="31"/>
        <end position="143"/>
    </location>
</feature>
<evidence type="ECO:0000256" key="12">
    <source>
        <dbReference type="ARBA" id="ARBA00022595"/>
    </source>
</evidence>
<dbReference type="FunFam" id="2.170.40.20:FF:000003">
    <property type="entry name" value="Envelope glycoprotein gp160"/>
    <property type="match status" value="1"/>
</dbReference>
<comment type="PTM">
    <text evidence="32">Highly glycosylated by host. The high number of glycan on the protein is reffered to as 'glycan shield' because it contributes to hide protein sequence from adaptive immune system.</text>
</comment>
<dbReference type="FunFam" id="1.10.287.210:FF:000001">
    <property type="entry name" value="Envelope glycoprotein gp160"/>
    <property type="match status" value="1"/>
</dbReference>
<dbReference type="GO" id="GO:0019064">
    <property type="term" value="P:fusion of virus membrane with host plasma membrane"/>
    <property type="evidence" value="ECO:0007669"/>
    <property type="project" value="UniProtKB-UniRule"/>
</dbReference>
<feature type="domain" description="Human immunodeficiency virus 1 envelope glycoprotein Gp120" evidence="34">
    <location>
        <begin position="147"/>
        <end position="502"/>
    </location>
</feature>
<keyword evidence="15 32" id="KW-0053">Apoptosis</keyword>
<evidence type="ECO:0000256" key="31">
    <source>
        <dbReference type="ARBA" id="ARBA00023296"/>
    </source>
</evidence>
<keyword evidence="19 32" id="KW-1043">Host membrane</keyword>
<comment type="subcellular location">
    <molecule>Surface protein gp120</molecule>
    <subcellularLocation>
        <location evidence="32">Virion membrane</location>
        <topology evidence="32">Peripheral membrane protein</topology>
    </subcellularLocation>
    <subcellularLocation>
        <location evidence="32">Host cell membrane</location>
        <topology evidence="32">Peripheral membrane protein</topology>
    </subcellularLocation>
    <subcellularLocation>
        <location evidence="32">Host endosome membrane</location>
        <topology evidence="32">Single-pass type I membrane protein</topology>
    </subcellularLocation>
    <text evidence="32">The surface protein is not anchored to the viral envelope, but associates with the extravirion surface through its binding to TM. It is probably concentrated at the site of budding and incorporated into the virions possibly by contacts between the cytoplasmic tail of Env and the N-terminus of Gag.</text>
</comment>
<dbReference type="FunFam" id="2.170.40.20:FF:000004">
    <property type="entry name" value="Envelope glycoprotein gp160"/>
    <property type="match status" value="1"/>
</dbReference>
<dbReference type="HAMAP" id="MF_04083">
    <property type="entry name" value="HIV_ENV"/>
    <property type="match status" value="1"/>
</dbReference>
<feature type="lipid moiety-binding region" description="S-palmitoyl cysteine; by host" evidence="32">
    <location>
        <position position="835"/>
    </location>
</feature>
<evidence type="ECO:0000256" key="4">
    <source>
        <dbReference type="ARBA" id="ARBA00004563"/>
    </source>
</evidence>
<evidence type="ECO:0000256" key="6">
    <source>
        <dbReference type="ARBA" id="ARBA00004650"/>
    </source>
</evidence>
<dbReference type="Gene3D" id="1.10.287.210">
    <property type="match status" value="1"/>
</dbReference>
<keyword evidence="27 32" id="KW-1015">Disulfide bond</keyword>
<evidence type="ECO:0000256" key="21">
    <source>
        <dbReference type="ARBA" id="ARBA00022890"/>
    </source>
</evidence>
<keyword evidence="30 32" id="KW-0449">Lipoprotein</keyword>
<feature type="site" description="Cleavage; by host furin" evidence="32">
    <location>
        <begin position="502"/>
        <end position="503"/>
    </location>
</feature>
<gene>
    <name evidence="32 36" type="primary">env</name>
</gene>
<keyword evidence="26 32" id="KW-0564">Palmitate</keyword>
<comment type="PTM">
    <text evidence="32">Palmitoylation of the transmembrane protein and of Env polyprotein (prior to its proteolytic cleavage) is essential for their association with host cell membrane lipid rafts. Palmitoylation is therefore required for envelope trafficking to classical lipid rafts, but not for viral replication.</text>
</comment>
<evidence type="ECO:0000256" key="20">
    <source>
        <dbReference type="ARBA" id="ARBA00022879"/>
    </source>
</evidence>
<evidence type="ECO:0000256" key="32">
    <source>
        <dbReference type="HAMAP-Rule" id="MF_04083"/>
    </source>
</evidence>
<keyword evidence="20 32" id="KW-0261">Viral envelope protein</keyword>
<evidence type="ECO:0000259" key="34">
    <source>
        <dbReference type="Pfam" id="PF00516"/>
    </source>
</evidence>
<evidence type="ECO:0000256" key="17">
    <source>
        <dbReference type="ARBA" id="ARBA00022804"/>
    </source>
</evidence>
<keyword evidence="28 32" id="KW-0325">Glycoprotein</keyword>
<feature type="disulfide bond" evidence="32">
    <location>
        <begin position="51"/>
        <end position="71"/>
    </location>
</feature>
<feature type="region of interest" description="MPER; binding to GalCer" evidence="32">
    <location>
        <begin position="653"/>
        <end position="674"/>
    </location>
</feature>
<dbReference type="GO" id="GO:1903911">
    <property type="term" value="P:positive regulation of receptor clustering"/>
    <property type="evidence" value="ECO:0007669"/>
    <property type="project" value="UniProtKB-UniRule"/>
</dbReference>
<feature type="region of interest" description="Fusion peptide" evidence="32">
    <location>
        <begin position="503"/>
        <end position="523"/>
    </location>
</feature>
<comment type="similarity">
    <text evidence="32">Belongs to the HIV-1 env protein family.</text>
</comment>
<evidence type="ECO:0000256" key="15">
    <source>
        <dbReference type="ARBA" id="ARBA00022703"/>
    </source>
</evidence>
<feature type="coiled-coil region" evidence="32">
    <location>
        <begin position="624"/>
        <end position="658"/>
    </location>
</feature>
<dbReference type="GO" id="GO:0039654">
    <property type="term" value="P:fusion of virus membrane with host endosome membrane"/>
    <property type="evidence" value="ECO:0007669"/>
    <property type="project" value="UniProtKB-UniRule"/>
</dbReference>
<dbReference type="InterPro" id="IPR036377">
    <property type="entry name" value="Gp120_core_sf"/>
</dbReference>
<keyword evidence="18 32" id="KW-0946">Virion</keyword>
<feature type="transmembrane region" description="Helical" evidence="33">
    <location>
        <begin position="669"/>
        <end position="696"/>
    </location>
</feature>
<dbReference type="Gene3D" id="2.170.40.20">
    <property type="entry name" value="Human immunodeficiency virus 1, Gp160, envelope glycoprotein"/>
    <property type="match status" value="2"/>
</dbReference>
<keyword evidence="21 32" id="KW-1164">Virus endocytosis by host</keyword>
<keyword evidence="7 32" id="KW-1168">Fusion of virus membrane with host membrane</keyword>
<dbReference type="Pfam" id="PF00516">
    <property type="entry name" value="GP120"/>
    <property type="match status" value="2"/>
</dbReference>
<comment type="domain">
    <text evidence="32">The YXXL motif is involved in determining the exact site of viral release at the surface of infected mononuclear cells and promotes endocytosis. YXXL and di-leucine endocytosis motifs interact directly or indirectly with the clathrin adapter complexes, opperate independently, and their activities are not additive.</text>
</comment>
<feature type="transmembrane region" description="Helical" evidence="33">
    <location>
        <begin position="13"/>
        <end position="39"/>
    </location>
</feature>
<dbReference type="GO" id="GO:0005198">
    <property type="term" value="F:structural molecule activity"/>
    <property type="evidence" value="ECO:0007669"/>
    <property type="project" value="UniProtKB-UniRule"/>
</dbReference>
<dbReference type="Pfam" id="PF00517">
    <property type="entry name" value="GP41"/>
    <property type="match status" value="1"/>
</dbReference>
<feature type="lipid moiety-binding region" description="S-palmitoyl cysteine; by host" evidence="32">
    <location>
        <position position="755"/>
    </location>
</feature>
<evidence type="ECO:0000256" key="28">
    <source>
        <dbReference type="ARBA" id="ARBA00023180"/>
    </source>
</evidence>
<evidence type="ECO:0000256" key="27">
    <source>
        <dbReference type="ARBA" id="ARBA00023157"/>
    </source>
</evidence>
<comment type="miscellaneous">
    <text evidence="32">HIV-1 lineages are divided in three main groups, M (for Major), O (for Outlier), and N (for New, or Non-M, Non-O). The vast majority of strains found worldwide belong to the group M. Group O seems to be endemic to and largely confined to Cameroon and neighboring countries in West Central Africa, where these viruses represent a small minority of HIV-1 strains. The group N is represented by a limited number of isolates from Cameroonian persons. The group M is further subdivided in 9 clades or subtypes (A to D, F to H, J and K).</text>
</comment>
<feature type="disulfide bond" evidence="32">
    <location>
        <begin position="589"/>
        <end position="595"/>
    </location>
</feature>
<dbReference type="FunFam" id="1.20.5.490:FF:000001">
    <property type="entry name" value="Envelope glycoprotein gp160"/>
    <property type="match status" value="1"/>
</dbReference>
<evidence type="ECO:0000256" key="7">
    <source>
        <dbReference type="ARBA" id="ARBA00022506"/>
    </source>
</evidence>
<dbReference type="InterPro" id="IPR037527">
    <property type="entry name" value="Gp160"/>
</dbReference>
<keyword evidence="25 32" id="KW-0472">Membrane</keyword>
<keyword evidence="31 32" id="KW-1160">Virus entry into host cell</keyword>
<comment type="domain">
    <text evidence="32 33">The 17 amino acids long immunosuppressive region is present in many retroviral envelope proteins. Synthetic peptides derived from this relatively conserved sequence inhibit immune function in vitro and in vivo.</text>
</comment>
<dbReference type="InterPro" id="IPR000777">
    <property type="entry name" value="HIV1_Gp120"/>
</dbReference>
<comment type="function">
    <text evidence="32">Transmembrane protein gp41: Acts as a class I viral fusion protein. Under the current model, the protein has at least 3 conformational states: pre-fusion native state, pre-hairpin intermediate state, and post-fusion hairpin state. During fusion of viral and target intracellular membranes, the coiled coil regions (heptad repeats) assume a trimer-of-hairpins structure, positioning the fusion peptide in close proximity to the C-terminal region of the ectodomain. The formation of this structure appears to drive apposition and subsequent fusion of viral and target cell membranes. Complete fusion occurs in host cell endosomes and is dynamin-dependent, however some lipid transfer might occur at the plasma membrane. The virus undergoes clathrin-dependent internalization long before endosomal fusion, thus minimizing the surface exposure of conserved viral epitopes during fusion and reducing the efficacy of inhibitors targeting these epitopes. Membranes fusion leads to delivery of the nucleocapsid into the cytoplasm.</text>
</comment>
<sequence>MRVMGIVRNCQQWWIWGILGFWMLMICNGNLWVTVYYGVPVWKEAKTTLFCASDAKAYESEKHNVWATHACVPTDPNPQEMILKNVTESFNMWKNDMVDQMHEDIISLWEQGLKPCVKLTPLCVTLNCINVNVTNNNTTSDNPDSIIEEMKNCSFNATTEIKDKKKKLHALFYRLDIVPLDENNNSSEKYRLINCNTSTVAQACPKVSFDPIPIHYCAPAGYAILKCNDKTFNGTGPCHNVSTVQCTHGIKPVVSTQLLLKGSLAEQEIIIRSENLTNNVKTIIVHLNKSVEINCTRPGNNTRKSMRIGPGQTFYATGEVIGDIREAHCNISAEKWKETLEQVREKLREHFPNKTIIFNSSSGGDLEITTHSFNCRGEFFYCNTTKLFNDTNNGTNSYTNTTLTLPCRIKQIINMWQEVGRAMYAPPIAGNIKCKSNITGLLLVRDGGSEENTTNQEIFRPGGGNMRDNWRSELYKYKVVEIKPLGVAPTNAKRRVVDRGKRAVGLGAVFLGFLGAAGSTMGAASIALTGQARQLMSGIVQQQNNLLKAIEAQQHMLQLTVWGIKQLQARVLALERYLKDQQLLGIWGCSGKHICTTIVPWNNSWSNKTHDFIWENMTWMQWDKEINNYTEIIYGLLEVSQIQQDKNEEELLALGKWANLWNWFDISNWLWYIKIFIMIVGGLIGLRIVFAVLSVVNRVRQGYSPLSFQTLTPNQRGPDRLGRIEEEGGEQDRNRSIRLVNGFLALAWDDLRNLCLFSYHRLRDSILVIARVLELLGRSSLKGLQKGWGALKYLGNLVQYWGQELKKSAINLLDTTAIAVAEGTDRIIELVQRICRLIRNIPRKIRQGCEAALQ</sequence>
<evidence type="ECO:0000256" key="14">
    <source>
        <dbReference type="ARBA" id="ARBA00022692"/>
    </source>
</evidence>
<evidence type="ECO:0000256" key="3">
    <source>
        <dbReference type="ARBA" id="ARBA00004505"/>
    </source>
</evidence>
<feature type="chain" id="PRO_5023277383" description="Transmembrane protein gp41" evidence="32">
    <location>
        <begin position="503"/>
        <end position="854"/>
    </location>
</feature>
<reference evidence="36" key="2">
    <citation type="submission" date="2012-03" db="EMBL/GenBank/DDBJ databases">
        <authorList>
            <person name="Parrish N."/>
        </authorList>
    </citation>
    <scope>NUCLEOTIDE SEQUENCE</scope>
    <source>
        <strain evidence="36">207_A9</strain>
    </source>
</reference>
<evidence type="ECO:0000256" key="1">
    <source>
        <dbReference type="ARBA" id="ARBA00004402"/>
    </source>
</evidence>
<feature type="disulfide bond" evidence="32">
    <location>
        <begin position="227"/>
        <end position="238"/>
    </location>
</feature>
<comment type="subunit">
    <text evidence="32">The mature envelope protein (Env) consists of a homotrimer of non-covalently associated gp120-gp41 heterodimers. The resulting complex protrudes from the virus surface as a spike. There seems to be as few as 10 spikes on the average virion. Surface protein gp120 interacts with host CD4, CCR5 and CXCR4. Gp120 also interacts with the C-type lectins CD209/DC-SIGN and CLEC4M/DC-SIGNR (collectively referred to as DC-SIGN(R)). Gp120 and gp41 interact with GalCer. Gp120 interacts with host ITGA4/ITGB7 complex; on CD4+ T-cells, this interaction results in rapid activation of integrin ITGAL/LFA-1, which facilitates efficient cell-to-cell spreading of HIV-1. Gp120 interacts with cell-associated heparan sulfate; this interaction increases virus infectivity on permissive cells and may be involved in infection of CD4- cells.</text>
</comment>
<evidence type="ECO:0000256" key="24">
    <source>
        <dbReference type="ARBA" id="ARBA00023054"/>
    </source>
</evidence>
<keyword evidence="17 32" id="KW-1161">Viral attachment to host cell</keyword>
<feature type="disulfide bond" evidence="32">
    <location>
        <begin position="217"/>
        <end position="246"/>
    </location>
</feature>
<keyword evidence="9 32" id="KW-1032">Host cell membrane</keyword>
<evidence type="ECO:0000256" key="11">
    <source>
        <dbReference type="ARBA" id="ARBA00022581"/>
    </source>
</evidence>
<dbReference type="EMBL" id="JQ777063">
    <property type="protein sequence ID" value="AFG22112.1"/>
    <property type="molecule type" value="Genomic_RNA"/>
</dbReference>
<dbReference type="SUPFAM" id="SSF58069">
    <property type="entry name" value="Virus ectodomain"/>
    <property type="match status" value="1"/>
</dbReference>
<keyword evidence="14 32" id="KW-0812">Transmembrane</keyword>
<comment type="caution">
    <text evidence="32 33">Lacks conserved residue(s) required for the propagation of feature annotation.</text>
</comment>
<accession>H9TLP4</accession>
<evidence type="ECO:0000256" key="26">
    <source>
        <dbReference type="ARBA" id="ARBA00023139"/>
    </source>
</evidence>
<feature type="short sequence motif" description="YXXL motif; contains endocytosis signal" evidence="32">
    <location>
        <begin position="703"/>
        <end position="706"/>
    </location>
</feature>
<feature type="chain" id="PRO_5023277382" description="Envelope glycoprotein gp160" evidence="32">
    <location>
        <begin position="30"/>
        <end position="854"/>
    </location>
</feature>
<evidence type="ECO:0000256" key="9">
    <source>
        <dbReference type="ARBA" id="ARBA00022511"/>
    </source>
</evidence>
<proteinExistence type="inferred from homology"/>
<evidence type="ECO:0000256" key="29">
    <source>
        <dbReference type="ARBA" id="ARBA00023280"/>
    </source>
</evidence>
<feature type="domain" description="Retroviral envelope protein GP41-like" evidence="35">
    <location>
        <begin position="521"/>
        <end position="711"/>
    </location>
</feature>
<dbReference type="InterPro" id="IPR000328">
    <property type="entry name" value="GP41-like"/>
</dbReference>
<evidence type="ECO:0000256" key="30">
    <source>
        <dbReference type="ARBA" id="ARBA00023288"/>
    </source>
</evidence>
<keyword evidence="8 32" id="KW-1170">Fusion of virus membrane with host endosomal membrane</keyword>
<evidence type="ECO:0000256" key="5">
    <source>
        <dbReference type="ARBA" id="ARBA00004578"/>
    </source>
</evidence>
<evidence type="ECO:0000256" key="13">
    <source>
        <dbReference type="ARBA" id="ARBA00022685"/>
    </source>
</evidence>
<evidence type="ECO:0000256" key="8">
    <source>
        <dbReference type="ARBA" id="ARBA00022510"/>
    </source>
</evidence>
<evidence type="ECO:0000256" key="10">
    <source>
        <dbReference type="ARBA" id="ARBA00022570"/>
    </source>
</evidence>
<organism evidence="36">
    <name type="scientific">Human immunodeficiency virus type 1</name>
    <name type="common">HIV-1</name>
    <dbReference type="NCBI Taxonomy" id="11676"/>
    <lineage>
        <taxon>Viruses</taxon>
        <taxon>Riboviria</taxon>
        <taxon>Pararnavirae</taxon>
        <taxon>Artverviricota</taxon>
        <taxon>Revtraviricetes</taxon>
        <taxon>Ortervirales</taxon>
        <taxon>Retroviridae</taxon>
        <taxon>Orthoretrovirinae</taxon>
        <taxon>Lentivirus</taxon>
        <taxon>Lentivirus humimdef1</taxon>
    </lineage>
</organism>
<evidence type="ECO:0000256" key="22">
    <source>
        <dbReference type="ARBA" id="ARBA00022989"/>
    </source>
</evidence>
<feature type="topological domain" description="Cytoplasmic" evidence="32">
    <location>
        <begin position="697"/>
        <end position="854"/>
    </location>
</feature>
<reference evidence="36" key="1">
    <citation type="journal article" date="2012" name="PLoS Pathog.">
        <title>Transmitted/founder and chronic subtype C HIV-1 use CD4 and CCR5 receptors with equal efficiency and are not inhibited by blocking the integrin alpha4beta7.</title>
        <authorList>
            <person name="Parrish N.F."/>
            <person name="Wilen C.B."/>
            <person name="Banks L.B."/>
            <person name="Iyer S.S."/>
            <person name="Pfaff J.M."/>
            <person name="Salazar-Gonzalez J.F."/>
            <person name="Salazar M.G."/>
            <person name="Decker J.M."/>
            <person name="Parrish E.H."/>
            <person name="Berg A."/>
            <person name="Hopper J."/>
            <person name="Hora B."/>
            <person name="Kumar A."/>
            <person name="Mahlokozera T."/>
            <person name="Yuan S."/>
            <person name="Coleman C."/>
            <person name="Vermeulen M."/>
            <person name="Ding H."/>
            <person name="Ochsenbauer C."/>
            <person name="Tilton J.C."/>
            <person name="Permar S.R."/>
            <person name="Kappes J.C."/>
            <person name="Betts M.R."/>
            <person name="Busch M.P."/>
            <person name="Gao F."/>
            <person name="Montefiori D."/>
            <person name="Haynes B.F."/>
            <person name="Shaw G.M."/>
            <person name="Hahn B.H."/>
            <person name="Doms R.W."/>
        </authorList>
    </citation>
    <scope>NUCLEOTIDE SEQUENCE</scope>
    <source>
        <strain evidence="36">207_A9</strain>
    </source>
</reference>
<dbReference type="SUPFAM" id="SSF56502">
    <property type="entry name" value="gp120 core"/>
    <property type="match status" value="2"/>
</dbReference>
<dbReference type="GO" id="GO:0019062">
    <property type="term" value="P:virion attachment to host cell"/>
    <property type="evidence" value="ECO:0007669"/>
    <property type="project" value="UniProtKB-UniRule"/>
</dbReference>
<feature type="region of interest" description="Immunosuppression" evidence="32">
    <location>
        <begin position="565"/>
        <end position="583"/>
    </location>
</feature>
<comment type="miscellaneous">
    <text evidence="32">Inhibitors targeting HIV-1 viral envelope proteins are used as antiretroviral drugs. Attachment of virions to the cell surface via non-specific interactions and CD4 binding can be blocked by inhibitors that include cyanovirin-N, cyclotriazadisulfonamide analogs, PRO 2000, TNX 355 and PRO 542. In addition, BMS 806 can block CD4-induced conformational changes. Env interactions with the coreceptor molecules can be targeted by CCR5 antagonists including SCH-D, maraviroc (UK 427857) and aplaviroc (GW 873140), and the CXCR4 antagonist AMD 070. Fusion of viral and cellular membranes can be inhibited by peptides such as enfuvirtide and tifuvirtide (T 1249). Resistance to inhibitors associated with mutations in Env are observed. Most of the time, single mutations confer only a modest reduction in drug susceptibility. Combination of several mutations is usually required to develop a high-level drug resistance.</text>
</comment>
<comment type="subcellular location">
    <subcellularLocation>
        <location evidence="3">Host cell membrane</location>
        <topology evidence="3">Peripheral membrane protein</topology>
    </subcellularLocation>
    <subcellularLocation>
        <location evidence="1">Host cell membrane</location>
        <topology evidence="1">Single-pass type I membrane protein</topology>
    </subcellularLocation>
    <subcellularLocation>
        <location evidence="2">Host endosome membrane</location>
        <topology evidence="2">Peripheral membrane protein</topology>
    </subcellularLocation>
    <subcellularLocation>
        <location evidence="5">Host endosome membrane</location>
        <topology evidence="5">Single-pass type I membrane protein</topology>
    </subcellularLocation>
    <subcellularLocation>
        <location evidence="6">Virion membrane</location>
        <topology evidence="6">Peripheral membrane protein</topology>
    </subcellularLocation>
    <subcellularLocation>
        <location evidence="4">Virion membrane</location>
        <topology evidence="4">Single-pass type I membrane protein</topology>
    </subcellularLocation>
</comment>
<keyword evidence="16 32" id="KW-0732">Signal</keyword>
<evidence type="ECO:0000256" key="33">
    <source>
        <dbReference type="RuleBase" id="RU363095"/>
    </source>
</evidence>
<evidence type="ECO:0000256" key="2">
    <source>
        <dbReference type="ARBA" id="ARBA00004433"/>
    </source>
</evidence>
<keyword evidence="12 32" id="KW-1162">Viral penetration into host cytoplasm</keyword>
<evidence type="ECO:0000313" key="36">
    <source>
        <dbReference type="EMBL" id="AFG22112.1"/>
    </source>
</evidence>